<reference evidence="6 7" key="1">
    <citation type="submission" date="2020-05" db="EMBL/GenBank/DDBJ databases">
        <title>Identification and distribution of gene clusters putatively required for synthesis of sphingolipid metabolism inhibitors in phylogenetically diverse species of the filamentous fungus Fusarium.</title>
        <authorList>
            <person name="Kim H.-S."/>
            <person name="Busman M."/>
            <person name="Brown D.W."/>
            <person name="Divon H."/>
            <person name="Uhlig S."/>
            <person name="Proctor R.H."/>
        </authorList>
    </citation>
    <scope>NUCLEOTIDE SEQUENCE [LARGE SCALE GENOMIC DNA]</scope>
    <source>
        <strain evidence="6 7">NRRL 66235</strain>
    </source>
</reference>
<evidence type="ECO:0000256" key="2">
    <source>
        <dbReference type="PIRSR" id="PIRSR601461-1"/>
    </source>
</evidence>
<accession>A0A8H5Y8V7</accession>
<gene>
    <name evidence="6" type="ORF">FMUND_10732</name>
</gene>
<dbReference type="GO" id="GO:0004190">
    <property type="term" value="F:aspartic-type endopeptidase activity"/>
    <property type="evidence" value="ECO:0007669"/>
    <property type="project" value="InterPro"/>
</dbReference>
<feature type="chain" id="PRO_5034777394" description="Peptidase A1 domain-containing protein" evidence="4">
    <location>
        <begin position="24"/>
        <end position="386"/>
    </location>
</feature>
<name>A0A8H5Y8V7_9HYPO</name>
<evidence type="ECO:0000256" key="3">
    <source>
        <dbReference type="PIRSR" id="PIRSR601461-2"/>
    </source>
</evidence>
<dbReference type="SUPFAM" id="SSF50630">
    <property type="entry name" value="Acid proteases"/>
    <property type="match status" value="1"/>
</dbReference>
<sequence length="386" mass="41735">MGSVARFASAVLATSTLLGAVSAAVLDMPIYVQDGYKMVKVGVGKPEQDFLLLFDTGSASTWMIDSECATECPHSRKGRVGYNVTASSTGKYTGESASIDYLGGKVAGPTVEERFEADGLTWQSKFIAANESNWSSLAAAGFMGMAFGSIADGGAPPVFETLMAEKKMDKPRFGLYYSRKDGDNTHGKAGKGVLTLGGSKEKEYIKGDLIDIPINTSLNDYDVWRSVLHSTTGSRKGKKCSQTKSKSKVDIDVSVVFDTGASGVTVPESNIEDIYESIGMNWTAIVKGEHIPLCSEFTKDWSLAFEVGYYGDSKFLNITGDQLALPGFANREDACWPPIDSGPEGYALIGPRFLKNFYTVWDYGVFPKEAGFMRPTLSFGYLKEGK</sequence>
<keyword evidence="3" id="KW-1015">Disulfide bond</keyword>
<dbReference type="OrthoDB" id="771136at2759"/>
<feature type="active site" evidence="2">
    <location>
        <position position="258"/>
    </location>
</feature>
<protein>
    <recommendedName>
        <fullName evidence="5">Peptidase A1 domain-containing protein</fullName>
    </recommendedName>
</protein>
<dbReference type="CDD" id="cd05471">
    <property type="entry name" value="pepsin_like"/>
    <property type="match status" value="1"/>
</dbReference>
<dbReference type="InterPro" id="IPR034164">
    <property type="entry name" value="Pepsin-like_dom"/>
</dbReference>
<dbReference type="PRINTS" id="PR00792">
    <property type="entry name" value="PEPSIN"/>
</dbReference>
<feature type="active site" evidence="2">
    <location>
        <position position="55"/>
    </location>
</feature>
<feature type="signal peptide" evidence="4">
    <location>
        <begin position="1"/>
        <end position="23"/>
    </location>
</feature>
<dbReference type="PROSITE" id="PS51767">
    <property type="entry name" value="PEPTIDASE_A1"/>
    <property type="match status" value="1"/>
</dbReference>
<dbReference type="AlphaFoldDB" id="A0A8H5Y8V7"/>
<evidence type="ECO:0000313" key="6">
    <source>
        <dbReference type="EMBL" id="KAF5708155.1"/>
    </source>
</evidence>
<comment type="similarity">
    <text evidence="1">Belongs to the peptidase A1 family.</text>
</comment>
<dbReference type="EMBL" id="JAAOAN010000400">
    <property type="protein sequence ID" value="KAF5708155.1"/>
    <property type="molecule type" value="Genomic_DNA"/>
</dbReference>
<comment type="caution">
    <text evidence="6">The sequence shown here is derived from an EMBL/GenBank/DDBJ whole genome shotgun (WGS) entry which is preliminary data.</text>
</comment>
<feature type="domain" description="Peptidase A1" evidence="5">
    <location>
        <begin position="37"/>
        <end position="373"/>
    </location>
</feature>
<dbReference type="PANTHER" id="PTHR47966:SF68">
    <property type="entry name" value="PEPTIDASE A1 DOMAIN-CONTAINING PROTEIN"/>
    <property type="match status" value="1"/>
</dbReference>
<dbReference type="GO" id="GO:0000324">
    <property type="term" value="C:fungal-type vacuole"/>
    <property type="evidence" value="ECO:0007669"/>
    <property type="project" value="TreeGrafter"/>
</dbReference>
<evidence type="ECO:0000256" key="1">
    <source>
        <dbReference type="ARBA" id="ARBA00007447"/>
    </source>
</evidence>
<feature type="disulfide bond" evidence="3">
    <location>
        <begin position="294"/>
        <end position="335"/>
    </location>
</feature>
<dbReference type="Gene3D" id="2.40.70.10">
    <property type="entry name" value="Acid Proteases"/>
    <property type="match status" value="2"/>
</dbReference>
<keyword evidence="7" id="KW-1185">Reference proteome</keyword>
<evidence type="ECO:0000313" key="7">
    <source>
        <dbReference type="Proteomes" id="UP000544331"/>
    </source>
</evidence>
<dbReference type="InterPro" id="IPR001461">
    <property type="entry name" value="Aspartic_peptidase_A1"/>
</dbReference>
<dbReference type="InterPro" id="IPR021109">
    <property type="entry name" value="Peptidase_aspartic_dom_sf"/>
</dbReference>
<dbReference type="Pfam" id="PF00026">
    <property type="entry name" value="Asp"/>
    <property type="match status" value="1"/>
</dbReference>
<dbReference type="InterPro" id="IPR033121">
    <property type="entry name" value="PEPTIDASE_A1"/>
</dbReference>
<evidence type="ECO:0000256" key="4">
    <source>
        <dbReference type="SAM" id="SignalP"/>
    </source>
</evidence>
<proteinExistence type="inferred from homology"/>
<dbReference type="PANTHER" id="PTHR47966">
    <property type="entry name" value="BETA-SITE APP-CLEAVING ENZYME, ISOFORM A-RELATED"/>
    <property type="match status" value="1"/>
</dbReference>
<organism evidence="6 7">
    <name type="scientific">Fusarium mundagurra</name>
    <dbReference type="NCBI Taxonomy" id="1567541"/>
    <lineage>
        <taxon>Eukaryota</taxon>
        <taxon>Fungi</taxon>
        <taxon>Dikarya</taxon>
        <taxon>Ascomycota</taxon>
        <taxon>Pezizomycotina</taxon>
        <taxon>Sordariomycetes</taxon>
        <taxon>Hypocreomycetidae</taxon>
        <taxon>Hypocreales</taxon>
        <taxon>Nectriaceae</taxon>
        <taxon>Fusarium</taxon>
        <taxon>Fusarium fujikuroi species complex</taxon>
    </lineage>
</organism>
<dbReference type="GO" id="GO:0006508">
    <property type="term" value="P:proteolysis"/>
    <property type="evidence" value="ECO:0007669"/>
    <property type="project" value="InterPro"/>
</dbReference>
<dbReference type="Proteomes" id="UP000544331">
    <property type="component" value="Unassembled WGS sequence"/>
</dbReference>
<evidence type="ECO:0000259" key="5">
    <source>
        <dbReference type="PROSITE" id="PS51767"/>
    </source>
</evidence>
<keyword evidence="4" id="KW-0732">Signal</keyword>